<evidence type="ECO:0000313" key="1">
    <source>
        <dbReference type="EMBL" id="MFD2541981.1"/>
    </source>
</evidence>
<dbReference type="EMBL" id="JBHULM010000009">
    <property type="protein sequence ID" value="MFD2541981.1"/>
    <property type="molecule type" value="Genomic_DNA"/>
</dbReference>
<organism evidence="1 2">
    <name type="scientific">Lacinutrix gracilariae</name>
    <dbReference type="NCBI Taxonomy" id="1747198"/>
    <lineage>
        <taxon>Bacteria</taxon>
        <taxon>Pseudomonadati</taxon>
        <taxon>Bacteroidota</taxon>
        <taxon>Flavobacteriia</taxon>
        <taxon>Flavobacteriales</taxon>
        <taxon>Flavobacteriaceae</taxon>
        <taxon>Lacinutrix</taxon>
    </lineage>
</organism>
<reference evidence="2" key="1">
    <citation type="journal article" date="2019" name="Int. J. Syst. Evol. Microbiol.">
        <title>The Global Catalogue of Microorganisms (GCM) 10K type strain sequencing project: providing services to taxonomists for standard genome sequencing and annotation.</title>
        <authorList>
            <consortium name="The Broad Institute Genomics Platform"/>
            <consortium name="The Broad Institute Genome Sequencing Center for Infectious Disease"/>
            <person name="Wu L."/>
            <person name="Ma J."/>
        </authorList>
    </citation>
    <scope>NUCLEOTIDE SEQUENCE [LARGE SCALE GENOMIC DNA]</scope>
    <source>
        <strain evidence="2">KCTC 42808</strain>
    </source>
</reference>
<dbReference type="RefSeq" id="WP_379902276.1">
    <property type="nucleotide sequence ID" value="NZ_JBHULM010000009.1"/>
</dbReference>
<evidence type="ECO:0000313" key="2">
    <source>
        <dbReference type="Proteomes" id="UP001597467"/>
    </source>
</evidence>
<sequence length="178" mass="20771">MFLRIFLICISILPLQKKEPSINWSASNTLSWTDFKAAVETDSKAVAITASGITFGYSIKKRNDEVVGFHTKIEAHFYPNKSWVKIEQADNHILAHEQFHFNITELFARKFRQRVAQLQVSPNVSVALDTIHQEINQELADYQELYDAETDYSRNKKLQLQWQNHIEEELAKLDKYKL</sequence>
<dbReference type="Pfam" id="PF06037">
    <property type="entry name" value="DUF922"/>
    <property type="match status" value="1"/>
</dbReference>
<keyword evidence="2" id="KW-1185">Reference proteome</keyword>
<gene>
    <name evidence="1" type="ORF">ACFSSB_06575</name>
</gene>
<comment type="caution">
    <text evidence="1">The sequence shown here is derived from an EMBL/GenBank/DDBJ whole genome shotgun (WGS) entry which is preliminary data.</text>
</comment>
<evidence type="ECO:0008006" key="3">
    <source>
        <dbReference type="Google" id="ProtNLM"/>
    </source>
</evidence>
<dbReference type="Proteomes" id="UP001597467">
    <property type="component" value="Unassembled WGS sequence"/>
</dbReference>
<proteinExistence type="predicted"/>
<dbReference type="InterPro" id="IPR010321">
    <property type="entry name" value="DUF922"/>
</dbReference>
<name>A0ABW5JZP1_9FLAO</name>
<accession>A0ABW5JZP1</accession>
<protein>
    <recommendedName>
        <fullName evidence="3">DUF922 domain-containing protein</fullName>
    </recommendedName>
</protein>